<dbReference type="EMBL" id="MHWT01000015">
    <property type="protein sequence ID" value="OHB12473.1"/>
    <property type="molecule type" value="Genomic_DNA"/>
</dbReference>
<accession>A0A1G2USW5</accession>
<dbReference type="InterPro" id="IPR036324">
    <property type="entry name" value="Mn/Fe_SOD_N_sf"/>
</dbReference>
<evidence type="ECO:0000313" key="6">
    <source>
        <dbReference type="EMBL" id="OHB12473.1"/>
    </source>
</evidence>
<dbReference type="GO" id="GO:0004784">
    <property type="term" value="F:superoxide dismutase activity"/>
    <property type="evidence" value="ECO:0007669"/>
    <property type="project" value="UniProtKB-EC"/>
</dbReference>
<dbReference type="SUPFAM" id="SSF54719">
    <property type="entry name" value="Fe,Mn superoxide dismutase (SOD), C-terminal domain"/>
    <property type="match status" value="1"/>
</dbReference>
<dbReference type="InterPro" id="IPR050265">
    <property type="entry name" value="Fe/Mn_Superoxide_Dismutase"/>
</dbReference>
<comment type="similarity">
    <text evidence="1">Belongs to the iron/manganese superoxide dismutase family.</text>
</comment>
<dbReference type="SUPFAM" id="SSF46609">
    <property type="entry name" value="Fe,Mn superoxide dismutase (SOD), N-terminal domain"/>
    <property type="match status" value="1"/>
</dbReference>
<dbReference type="PANTHER" id="PTHR11404">
    <property type="entry name" value="SUPEROXIDE DISMUTASE 2"/>
    <property type="match status" value="1"/>
</dbReference>
<dbReference type="InterPro" id="IPR036314">
    <property type="entry name" value="SOD_C_sf"/>
</dbReference>
<dbReference type="Gene3D" id="3.55.40.20">
    <property type="entry name" value="Iron/manganese superoxide dismutase, C-terminal domain"/>
    <property type="match status" value="1"/>
</dbReference>
<dbReference type="PANTHER" id="PTHR11404:SF6">
    <property type="entry name" value="SUPEROXIDE DISMUTASE [MN], MITOCHONDRIAL"/>
    <property type="match status" value="1"/>
</dbReference>
<organism evidence="6 7">
    <name type="scientific">Candidatus Zambryskibacteria bacterium RIFCSPLOWO2_12_FULL_39_23</name>
    <dbReference type="NCBI Taxonomy" id="1802776"/>
    <lineage>
        <taxon>Bacteria</taxon>
        <taxon>Candidatus Zambryskiibacteriota</taxon>
    </lineage>
</organism>
<name>A0A1G2USW5_9BACT</name>
<sequence>MKFEEKKFNIPKLKGISAKTIEEHLKLYSGYVKHTNFIEEKIAELMQDSEKNSYALGEVQRRFGFEYNGMRNHEIYFESLSGGSSEISKDSELYKSMTYLWGSFENWLNQFKTIALTRGIGWAMLYFDRKEQKLLNTWVDEQHLGQLQDCTLVLGLDMWEHSYVADYQPSGKKQYIEDFFTNLNWLKIEENLDNAK</sequence>
<evidence type="ECO:0000256" key="4">
    <source>
        <dbReference type="ARBA" id="ARBA00023002"/>
    </source>
</evidence>
<evidence type="ECO:0000256" key="3">
    <source>
        <dbReference type="ARBA" id="ARBA00022723"/>
    </source>
</evidence>
<protein>
    <recommendedName>
        <fullName evidence="2">superoxide dismutase</fullName>
        <ecNumber evidence="2">1.15.1.1</ecNumber>
    </recommendedName>
</protein>
<gene>
    <name evidence="6" type="ORF">A3G99_00075</name>
</gene>
<evidence type="ECO:0000256" key="2">
    <source>
        <dbReference type="ARBA" id="ARBA00012682"/>
    </source>
</evidence>
<evidence type="ECO:0000313" key="7">
    <source>
        <dbReference type="Proteomes" id="UP000176558"/>
    </source>
</evidence>
<evidence type="ECO:0000256" key="1">
    <source>
        <dbReference type="ARBA" id="ARBA00008714"/>
    </source>
</evidence>
<keyword evidence="3" id="KW-0479">Metal-binding</keyword>
<dbReference type="Pfam" id="PF02777">
    <property type="entry name" value="Sod_Fe_C"/>
    <property type="match status" value="1"/>
</dbReference>
<dbReference type="Proteomes" id="UP000176558">
    <property type="component" value="Unassembled WGS sequence"/>
</dbReference>
<comment type="caution">
    <text evidence="6">The sequence shown here is derived from an EMBL/GenBank/DDBJ whole genome shotgun (WGS) entry which is preliminary data.</text>
</comment>
<proteinExistence type="inferred from homology"/>
<dbReference type="AlphaFoldDB" id="A0A1G2USW5"/>
<dbReference type="Gene3D" id="1.10.287.990">
    <property type="entry name" value="Fe,Mn superoxide dismutase (SOD) domain"/>
    <property type="match status" value="1"/>
</dbReference>
<dbReference type="EC" id="1.15.1.1" evidence="2"/>
<feature type="domain" description="Manganese/iron superoxide dismutase C-terminal" evidence="5">
    <location>
        <begin position="91"/>
        <end position="190"/>
    </location>
</feature>
<evidence type="ECO:0000259" key="5">
    <source>
        <dbReference type="Pfam" id="PF02777"/>
    </source>
</evidence>
<dbReference type="InterPro" id="IPR019832">
    <property type="entry name" value="Mn/Fe_SOD_C"/>
</dbReference>
<dbReference type="GO" id="GO:0046872">
    <property type="term" value="F:metal ion binding"/>
    <property type="evidence" value="ECO:0007669"/>
    <property type="project" value="UniProtKB-KW"/>
</dbReference>
<keyword evidence="4" id="KW-0560">Oxidoreductase</keyword>
<reference evidence="6 7" key="1">
    <citation type="journal article" date="2016" name="Nat. Commun.">
        <title>Thousands of microbial genomes shed light on interconnected biogeochemical processes in an aquifer system.</title>
        <authorList>
            <person name="Anantharaman K."/>
            <person name="Brown C.T."/>
            <person name="Hug L.A."/>
            <person name="Sharon I."/>
            <person name="Castelle C.J."/>
            <person name="Probst A.J."/>
            <person name="Thomas B.C."/>
            <person name="Singh A."/>
            <person name="Wilkins M.J."/>
            <person name="Karaoz U."/>
            <person name="Brodie E.L."/>
            <person name="Williams K.H."/>
            <person name="Hubbard S.S."/>
            <person name="Banfield J.F."/>
        </authorList>
    </citation>
    <scope>NUCLEOTIDE SEQUENCE [LARGE SCALE GENOMIC DNA]</scope>
</reference>